<proteinExistence type="predicted"/>
<accession>A0A8S5SU49</accession>
<sequence length="44" mass="5069">MGQDFWQNLLPLPSSVFFKPNYNITLFTNNVSVSENHITDLLNV</sequence>
<dbReference type="EMBL" id="BK032674">
    <property type="protein sequence ID" value="DAF54207.1"/>
    <property type="molecule type" value="Genomic_DNA"/>
</dbReference>
<name>A0A8S5SU49_9CAUD</name>
<organism evidence="1">
    <name type="scientific">Siphoviridae sp. ctLUY1</name>
    <dbReference type="NCBI Taxonomy" id="2827846"/>
    <lineage>
        <taxon>Viruses</taxon>
        <taxon>Duplodnaviria</taxon>
        <taxon>Heunggongvirae</taxon>
        <taxon>Uroviricota</taxon>
        <taxon>Caudoviricetes</taxon>
    </lineage>
</organism>
<evidence type="ECO:0000313" key="1">
    <source>
        <dbReference type="EMBL" id="DAF54207.1"/>
    </source>
</evidence>
<protein>
    <submittedName>
        <fullName evidence="1">Uncharacterized protein</fullName>
    </submittedName>
</protein>
<reference evidence="1" key="1">
    <citation type="journal article" date="2021" name="Proc. Natl. Acad. Sci. U.S.A.">
        <title>A Catalog of Tens of Thousands of Viruses from Human Metagenomes Reveals Hidden Associations with Chronic Diseases.</title>
        <authorList>
            <person name="Tisza M.J."/>
            <person name="Buck C.B."/>
        </authorList>
    </citation>
    <scope>NUCLEOTIDE SEQUENCE</scope>
    <source>
        <strain evidence="1">CtLUY1</strain>
    </source>
</reference>